<organism evidence="2 3">
    <name type="scientific">Aspergillus versicolor CBS 583.65</name>
    <dbReference type="NCBI Taxonomy" id="1036611"/>
    <lineage>
        <taxon>Eukaryota</taxon>
        <taxon>Fungi</taxon>
        <taxon>Dikarya</taxon>
        <taxon>Ascomycota</taxon>
        <taxon>Pezizomycotina</taxon>
        <taxon>Eurotiomycetes</taxon>
        <taxon>Eurotiomycetidae</taxon>
        <taxon>Eurotiales</taxon>
        <taxon>Aspergillaceae</taxon>
        <taxon>Aspergillus</taxon>
        <taxon>Aspergillus subgen. Nidulantes</taxon>
    </lineage>
</organism>
<evidence type="ECO:0000259" key="1">
    <source>
        <dbReference type="Pfam" id="PF07859"/>
    </source>
</evidence>
<dbReference type="RefSeq" id="XP_040669219.1">
    <property type="nucleotide sequence ID" value="XM_040816204.1"/>
</dbReference>
<sequence>MMDQLLKAAEDTSRFDDFLVLTTTYKTLHDHRITTDVLIPKSLTDTKFRPVLETKPRPILLRYHGGGLVFGHSLFPPFFSPWYLQLAQEYSAVIVSPNYRLLPESSVMEILQDIEHHWQWMHKELAGFLDQHTSGAVQADLTRIMTLGDSAGGYLSLQMGLSHPDEIRAVNAVYPLVNPKAWRFNDTDGKPHSVFGGLPVLPEGTLARHMESIRAQREASPGRLFIQTEASDLTRLELMFALTQHGQLGHLFSRESIDPYPLDRIDSGARFPKGGVLILHGRDDSVAPLDQSLELQKKLETAAPDTNFALVIRDGEHGFDHTAKLYDSWLWEAVQGITRTWLQ</sequence>
<dbReference type="VEuPathDB" id="FungiDB:ASPVEDRAFT_733008"/>
<gene>
    <name evidence="2" type="ORF">ASPVEDRAFT_733008</name>
</gene>
<evidence type="ECO:0000313" key="3">
    <source>
        <dbReference type="Proteomes" id="UP000184073"/>
    </source>
</evidence>
<dbReference type="InterPro" id="IPR050466">
    <property type="entry name" value="Carboxylest/Gibb_receptor"/>
</dbReference>
<keyword evidence="3" id="KW-1185">Reference proteome</keyword>
<proteinExistence type="predicted"/>
<accession>A0A1L9PPK1</accession>
<dbReference type="OrthoDB" id="19653at2759"/>
<dbReference type="PANTHER" id="PTHR23024:SF339">
    <property type="entry name" value="ALPHA_BETA HYDROLASE FOLD-3 DOMAIN-CONTAINING PROTEIN"/>
    <property type="match status" value="1"/>
</dbReference>
<dbReference type="AlphaFoldDB" id="A0A1L9PPK1"/>
<dbReference type="InterPro" id="IPR029058">
    <property type="entry name" value="AB_hydrolase_fold"/>
</dbReference>
<dbReference type="STRING" id="1036611.A0A1L9PPK1"/>
<dbReference type="Gene3D" id="3.40.50.1820">
    <property type="entry name" value="alpha/beta hydrolase"/>
    <property type="match status" value="1"/>
</dbReference>
<dbReference type="InterPro" id="IPR000073">
    <property type="entry name" value="AB_hydrolase_1"/>
</dbReference>
<evidence type="ECO:0000313" key="2">
    <source>
        <dbReference type="EMBL" id="OJJ03457.1"/>
    </source>
</evidence>
<dbReference type="PANTHER" id="PTHR23024">
    <property type="entry name" value="ARYLACETAMIDE DEACETYLASE"/>
    <property type="match status" value="1"/>
</dbReference>
<dbReference type="EMBL" id="KV878130">
    <property type="protein sequence ID" value="OJJ03457.1"/>
    <property type="molecule type" value="Genomic_DNA"/>
</dbReference>
<dbReference type="Proteomes" id="UP000184073">
    <property type="component" value="Unassembled WGS sequence"/>
</dbReference>
<dbReference type="InterPro" id="IPR013094">
    <property type="entry name" value="AB_hydrolase_3"/>
</dbReference>
<dbReference type="SUPFAM" id="SSF53474">
    <property type="entry name" value="alpha/beta-Hydrolases"/>
    <property type="match status" value="1"/>
</dbReference>
<dbReference type="GO" id="GO:0016787">
    <property type="term" value="F:hydrolase activity"/>
    <property type="evidence" value="ECO:0007669"/>
    <property type="project" value="InterPro"/>
</dbReference>
<reference evidence="3" key="1">
    <citation type="journal article" date="2017" name="Genome Biol.">
        <title>Comparative genomics reveals high biological diversity and specific adaptations in the industrially and medically important fungal genus Aspergillus.</title>
        <authorList>
            <person name="de Vries R.P."/>
            <person name="Riley R."/>
            <person name="Wiebenga A."/>
            <person name="Aguilar-Osorio G."/>
            <person name="Amillis S."/>
            <person name="Uchima C.A."/>
            <person name="Anderluh G."/>
            <person name="Asadollahi M."/>
            <person name="Askin M."/>
            <person name="Barry K."/>
            <person name="Battaglia E."/>
            <person name="Bayram O."/>
            <person name="Benocci T."/>
            <person name="Braus-Stromeyer S.A."/>
            <person name="Caldana C."/>
            <person name="Canovas D."/>
            <person name="Cerqueira G.C."/>
            <person name="Chen F."/>
            <person name="Chen W."/>
            <person name="Choi C."/>
            <person name="Clum A."/>
            <person name="Dos Santos R.A."/>
            <person name="Damasio A.R."/>
            <person name="Diallinas G."/>
            <person name="Emri T."/>
            <person name="Fekete E."/>
            <person name="Flipphi M."/>
            <person name="Freyberg S."/>
            <person name="Gallo A."/>
            <person name="Gournas C."/>
            <person name="Habgood R."/>
            <person name="Hainaut M."/>
            <person name="Harispe M.L."/>
            <person name="Henrissat B."/>
            <person name="Hilden K.S."/>
            <person name="Hope R."/>
            <person name="Hossain A."/>
            <person name="Karabika E."/>
            <person name="Karaffa L."/>
            <person name="Karanyi Z."/>
            <person name="Krasevec N."/>
            <person name="Kuo A."/>
            <person name="Kusch H."/>
            <person name="LaButti K."/>
            <person name="Lagendijk E.L."/>
            <person name="Lapidus A."/>
            <person name="Levasseur A."/>
            <person name="Lindquist E."/>
            <person name="Lipzen A."/>
            <person name="Logrieco A.F."/>
            <person name="MacCabe A."/>
            <person name="Maekelae M.R."/>
            <person name="Malavazi I."/>
            <person name="Melin P."/>
            <person name="Meyer V."/>
            <person name="Mielnichuk N."/>
            <person name="Miskei M."/>
            <person name="Molnar A.P."/>
            <person name="Mule G."/>
            <person name="Ngan C.Y."/>
            <person name="Orejas M."/>
            <person name="Orosz E."/>
            <person name="Ouedraogo J.P."/>
            <person name="Overkamp K.M."/>
            <person name="Park H.-S."/>
            <person name="Perrone G."/>
            <person name="Piumi F."/>
            <person name="Punt P.J."/>
            <person name="Ram A.F."/>
            <person name="Ramon A."/>
            <person name="Rauscher S."/>
            <person name="Record E."/>
            <person name="Riano-Pachon D.M."/>
            <person name="Robert V."/>
            <person name="Roehrig J."/>
            <person name="Ruller R."/>
            <person name="Salamov A."/>
            <person name="Salih N.S."/>
            <person name="Samson R.A."/>
            <person name="Sandor E."/>
            <person name="Sanguinetti M."/>
            <person name="Schuetze T."/>
            <person name="Sepcic K."/>
            <person name="Shelest E."/>
            <person name="Sherlock G."/>
            <person name="Sophianopoulou V."/>
            <person name="Squina F.M."/>
            <person name="Sun H."/>
            <person name="Susca A."/>
            <person name="Todd R.B."/>
            <person name="Tsang A."/>
            <person name="Unkles S.E."/>
            <person name="van de Wiele N."/>
            <person name="van Rossen-Uffink D."/>
            <person name="Oliveira J.V."/>
            <person name="Vesth T.C."/>
            <person name="Visser J."/>
            <person name="Yu J.-H."/>
            <person name="Zhou M."/>
            <person name="Andersen M.R."/>
            <person name="Archer D.B."/>
            <person name="Baker S.E."/>
            <person name="Benoit I."/>
            <person name="Brakhage A.A."/>
            <person name="Braus G.H."/>
            <person name="Fischer R."/>
            <person name="Frisvad J.C."/>
            <person name="Goldman G.H."/>
            <person name="Houbraken J."/>
            <person name="Oakley B."/>
            <person name="Pocsi I."/>
            <person name="Scazzocchio C."/>
            <person name="Seiboth B."/>
            <person name="vanKuyk P.A."/>
            <person name="Wortman J."/>
            <person name="Dyer P.S."/>
            <person name="Grigoriev I.V."/>
        </authorList>
    </citation>
    <scope>NUCLEOTIDE SEQUENCE [LARGE SCALE GENOMIC DNA]</scope>
    <source>
        <strain evidence="3">CBS 583.65</strain>
    </source>
</reference>
<feature type="domain" description="Alpha/beta hydrolase fold-3" evidence="1">
    <location>
        <begin position="61"/>
        <end position="182"/>
    </location>
</feature>
<name>A0A1L9PPK1_ASPVE</name>
<dbReference type="GeneID" id="63731715"/>
<dbReference type="Pfam" id="PF07859">
    <property type="entry name" value="Abhydrolase_3"/>
    <property type="match status" value="1"/>
</dbReference>
<dbReference type="PRINTS" id="PR00111">
    <property type="entry name" value="ABHYDROLASE"/>
</dbReference>
<protein>
    <recommendedName>
        <fullName evidence="1">Alpha/beta hydrolase fold-3 domain-containing protein</fullName>
    </recommendedName>
</protein>